<accession>A0A841TE54</accession>
<dbReference type="Proteomes" id="UP000574133">
    <property type="component" value="Unassembled WGS sequence"/>
</dbReference>
<gene>
    <name evidence="1" type="ORF">H4Q31_13585</name>
</gene>
<reference evidence="1 2" key="1">
    <citation type="submission" date="2020-08" db="EMBL/GenBank/DDBJ databases">
        <title>Cohnella phylogeny.</title>
        <authorList>
            <person name="Dunlap C."/>
        </authorList>
    </citation>
    <scope>NUCLEOTIDE SEQUENCE [LARGE SCALE GENOMIC DNA]</scope>
    <source>
        <strain evidence="1 2">DSM 103658</strain>
    </source>
</reference>
<name>A0A841TE54_9BACL</name>
<protein>
    <submittedName>
        <fullName evidence="1">Uncharacterized protein</fullName>
    </submittedName>
</protein>
<evidence type="ECO:0000313" key="1">
    <source>
        <dbReference type="EMBL" id="MBB6678335.1"/>
    </source>
</evidence>
<dbReference type="EMBL" id="JACJVN010000054">
    <property type="protein sequence ID" value="MBB6678335.1"/>
    <property type="molecule type" value="Genomic_DNA"/>
</dbReference>
<sequence length="262" mass="30373">MVPEENSLILFKFGATKWMKALKDGKVSFSCPGQYINIAKKTGNSEQGDLYEGVFARLKKTDPRIEQCGRKFGDDLEVLPDGEYVLLRRKSTYSVPTFCFYSFRGLDLLQNVTRPGLQRVRHDFDERMYSGFSSNAALNAHSDDAPATLIIQARPFYEQIMKAIHREGFGAELSHINYKLFENEEFYIEPTDQRKELFYKFPKYRYQKEARILLHGLRIKKFDERYTLNIGPLPDEDAPLVAGIKMYFEITADIEELDSDEV</sequence>
<comment type="caution">
    <text evidence="1">The sequence shown here is derived from an EMBL/GenBank/DDBJ whole genome shotgun (WGS) entry which is preliminary data.</text>
</comment>
<evidence type="ECO:0000313" key="2">
    <source>
        <dbReference type="Proteomes" id="UP000574133"/>
    </source>
</evidence>
<dbReference type="AlphaFoldDB" id="A0A841TE54"/>
<proteinExistence type="predicted"/>
<dbReference type="RefSeq" id="WP_185179608.1">
    <property type="nucleotide sequence ID" value="NZ_CBCSEP010000041.1"/>
</dbReference>
<organism evidence="1 2">
    <name type="scientific">Cohnella lubricantis</name>
    <dbReference type="NCBI Taxonomy" id="2163172"/>
    <lineage>
        <taxon>Bacteria</taxon>
        <taxon>Bacillati</taxon>
        <taxon>Bacillota</taxon>
        <taxon>Bacilli</taxon>
        <taxon>Bacillales</taxon>
        <taxon>Paenibacillaceae</taxon>
        <taxon>Cohnella</taxon>
    </lineage>
</organism>
<keyword evidence="2" id="KW-1185">Reference proteome</keyword>